<dbReference type="RefSeq" id="XP_007604675.1">
    <property type="nucleotide sequence ID" value="XM_007604613.1"/>
</dbReference>
<evidence type="ECO:0000313" key="1">
    <source>
        <dbReference type="EMBL" id="ELA41725.1"/>
    </source>
</evidence>
<dbReference type="GeneID" id="19881940"/>
<dbReference type="OMA" id="CVFEDFL"/>
<accession>L2GMK7</accession>
<name>L2GMK7_VITCO</name>
<organism evidence="1 2">
    <name type="scientific">Vittaforma corneae (strain ATCC 50505)</name>
    <name type="common">Microsporidian parasite</name>
    <name type="synonym">Nosema corneum</name>
    <dbReference type="NCBI Taxonomy" id="993615"/>
    <lineage>
        <taxon>Eukaryota</taxon>
        <taxon>Fungi</taxon>
        <taxon>Fungi incertae sedis</taxon>
        <taxon>Microsporidia</taxon>
        <taxon>Nosematidae</taxon>
        <taxon>Vittaforma</taxon>
    </lineage>
</organism>
<dbReference type="HOGENOM" id="CLU_1326362_0_0_1"/>
<dbReference type="VEuPathDB" id="MicrosporidiaDB:VICG_01229"/>
<dbReference type="Proteomes" id="UP000011082">
    <property type="component" value="Unassembled WGS sequence"/>
</dbReference>
<sequence length="202" mass="22642">MGNIQNSPYLLQKVLFIQKYSQKAHVTHSSISSSSISVCLPNLCDTEFGIESKDLSDLMRSTTEFVIEDGVLKYSFESTVGDKMAKICKKIELISLNYTFEFENPILTAKVPIFKCISIDNTFIIFSKNKLLLQTSGYVKTRNVLDAQRVDGVDCFEICVSGKDLKIVEELGTDLVLCCYQNCIVVFSFENDISTAVVVRNV</sequence>
<keyword evidence="2" id="KW-1185">Reference proteome</keyword>
<gene>
    <name evidence="1" type="ORF">VICG_01229</name>
</gene>
<evidence type="ECO:0000313" key="2">
    <source>
        <dbReference type="Proteomes" id="UP000011082"/>
    </source>
</evidence>
<reference evidence="2" key="1">
    <citation type="submission" date="2011-05" db="EMBL/GenBank/DDBJ databases">
        <title>The genome sequence of Vittaforma corneae strain ATCC 50505.</title>
        <authorList>
            <consortium name="The Broad Institute Genome Sequencing Platform"/>
            <person name="Cuomo C."/>
            <person name="Didier E."/>
            <person name="Bowers L."/>
            <person name="Young S.K."/>
            <person name="Zeng Q."/>
            <person name="Gargeya S."/>
            <person name="Fitzgerald M."/>
            <person name="Haas B."/>
            <person name="Abouelleil A."/>
            <person name="Alvarado L."/>
            <person name="Arachchi H.M."/>
            <person name="Berlin A."/>
            <person name="Chapman S.B."/>
            <person name="Gearin G."/>
            <person name="Goldberg J."/>
            <person name="Griggs A."/>
            <person name="Gujja S."/>
            <person name="Hansen M."/>
            <person name="Heiman D."/>
            <person name="Howarth C."/>
            <person name="Larimer J."/>
            <person name="Lui A."/>
            <person name="MacDonald P.J.P."/>
            <person name="McCowen C."/>
            <person name="Montmayeur A."/>
            <person name="Murphy C."/>
            <person name="Neiman D."/>
            <person name="Pearson M."/>
            <person name="Priest M."/>
            <person name="Roberts A."/>
            <person name="Saif S."/>
            <person name="Shea T."/>
            <person name="Sisk P."/>
            <person name="Stolte C."/>
            <person name="Sykes S."/>
            <person name="Wortman J."/>
            <person name="Nusbaum C."/>
            <person name="Birren B."/>
        </authorList>
    </citation>
    <scope>NUCLEOTIDE SEQUENCE [LARGE SCALE GENOMIC DNA]</scope>
    <source>
        <strain evidence="2">ATCC 50505</strain>
    </source>
</reference>
<dbReference type="AlphaFoldDB" id="L2GMK7"/>
<protein>
    <submittedName>
        <fullName evidence="1">Uncharacterized protein</fullName>
    </submittedName>
</protein>
<dbReference type="EMBL" id="JH370139">
    <property type="protein sequence ID" value="ELA41725.1"/>
    <property type="molecule type" value="Genomic_DNA"/>
</dbReference>
<proteinExistence type="predicted"/>
<dbReference type="InParanoid" id="L2GMK7"/>